<name>A0A0E9QBI6_ANGAN</name>
<dbReference type="AlphaFoldDB" id="A0A0E9QBI6"/>
<organism evidence="1">
    <name type="scientific">Anguilla anguilla</name>
    <name type="common">European freshwater eel</name>
    <name type="synonym">Muraena anguilla</name>
    <dbReference type="NCBI Taxonomy" id="7936"/>
    <lineage>
        <taxon>Eukaryota</taxon>
        <taxon>Metazoa</taxon>
        <taxon>Chordata</taxon>
        <taxon>Craniata</taxon>
        <taxon>Vertebrata</taxon>
        <taxon>Euteleostomi</taxon>
        <taxon>Actinopterygii</taxon>
        <taxon>Neopterygii</taxon>
        <taxon>Teleostei</taxon>
        <taxon>Anguilliformes</taxon>
        <taxon>Anguillidae</taxon>
        <taxon>Anguilla</taxon>
    </lineage>
</organism>
<protein>
    <submittedName>
        <fullName evidence="1">Uncharacterized protein</fullName>
    </submittedName>
</protein>
<evidence type="ECO:0000313" key="1">
    <source>
        <dbReference type="EMBL" id="JAH14139.1"/>
    </source>
</evidence>
<reference evidence="1" key="1">
    <citation type="submission" date="2014-11" db="EMBL/GenBank/DDBJ databases">
        <authorList>
            <person name="Amaro Gonzalez C."/>
        </authorList>
    </citation>
    <scope>NUCLEOTIDE SEQUENCE</scope>
</reference>
<accession>A0A0E9QBI6</accession>
<proteinExistence type="predicted"/>
<dbReference type="EMBL" id="GBXM01094438">
    <property type="protein sequence ID" value="JAH14139.1"/>
    <property type="molecule type" value="Transcribed_RNA"/>
</dbReference>
<sequence length="38" mass="4066">MSALFSPKGIAFHIAFAFFSFPLSPSISLPVCLSSLSF</sequence>
<reference evidence="1" key="2">
    <citation type="journal article" date="2015" name="Fish Shellfish Immunol.">
        <title>Early steps in the European eel (Anguilla anguilla)-Vibrio vulnificus interaction in the gills: Role of the RtxA13 toxin.</title>
        <authorList>
            <person name="Callol A."/>
            <person name="Pajuelo D."/>
            <person name="Ebbesson L."/>
            <person name="Teles M."/>
            <person name="MacKenzie S."/>
            <person name="Amaro C."/>
        </authorList>
    </citation>
    <scope>NUCLEOTIDE SEQUENCE</scope>
</reference>